<dbReference type="RefSeq" id="WP_156704912.1">
    <property type="nucleotide sequence ID" value="NZ_CACRUX010000052.1"/>
</dbReference>
<feature type="domain" description="Pseudouridine synthase II N-terminal" evidence="6">
    <location>
        <begin position="23"/>
        <end position="173"/>
    </location>
</feature>
<evidence type="ECO:0000313" key="7">
    <source>
        <dbReference type="EMBL" id="VYU16778.1"/>
    </source>
</evidence>
<evidence type="ECO:0000256" key="1">
    <source>
        <dbReference type="ARBA" id="ARBA00000385"/>
    </source>
</evidence>
<comment type="function">
    <text evidence="5">Responsible for synthesis of pseudouridine from uracil-55 in the psi GC loop of transfer RNAs.</text>
</comment>
<dbReference type="EC" id="5.4.99.25" evidence="5"/>
<proteinExistence type="inferred from homology"/>
<organism evidence="7">
    <name type="scientific">Veillonella ratti</name>
    <dbReference type="NCBI Taxonomy" id="103892"/>
    <lineage>
        <taxon>Bacteria</taxon>
        <taxon>Bacillati</taxon>
        <taxon>Bacillota</taxon>
        <taxon>Negativicutes</taxon>
        <taxon>Veillonellales</taxon>
        <taxon>Veillonellaceae</taxon>
        <taxon>Veillonella</taxon>
    </lineage>
</organism>
<keyword evidence="3 5" id="KW-0819">tRNA processing</keyword>
<dbReference type="HAMAP" id="MF_01080">
    <property type="entry name" value="TruB_bact"/>
    <property type="match status" value="1"/>
</dbReference>
<evidence type="ECO:0000256" key="3">
    <source>
        <dbReference type="ARBA" id="ARBA00022694"/>
    </source>
</evidence>
<dbReference type="GO" id="GO:0031119">
    <property type="term" value="P:tRNA pseudouridine synthesis"/>
    <property type="evidence" value="ECO:0007669"/>
    <property type="project" value="UniProtKB-UniRule"/>
</dbReference>
<dbReference type="GO" id="GO:0003723">
    <property type="term" value="F:RNA binding"/>
    <property type="evidence" value="ECO:0007669"/>
    <property type="project" value="InterPro"/>
</dbReference>
<keyword evidence="4 5" id="KW-0413">Isomerase</keyword>
<dbReference type="AlphaFoldDB" id="A0A6N3CP20"/>
<evidence type="ECO:0000256" key="2">
    <source>
        <dbReference type="ARBA" id="ARBA00005642"/>
    </source>
</evidence>
<evidence type="ECO:0000256" key="4">
    <source>
        <dbReference type="ARBA" id="ARBA00023235"/>
    </source>
</evidence>
<dbReference type="PANTHER" id="PTHR13767">
    <property type="entry name" value="TRNA-PSEUDOURIDINE SYNTHASE"/>
    <property type="match status" value="1"/>
</dbReference>
<name>A0A6N3CP20_9FIRM</name>
<dbReference type="InterPro" id="IPR014780">
    <property type="entry name" value="tRNA_psdUridine_synth_TruB"/>
</dbReference>
<sequence length="291" mass="31846">MDGVFPFLKPPGITSHDAVGVCRRLLKERRIGHSGTLDPLAYGVLPIFVGKATRIIEFTESMTKTYVAEGRFGYGTDTEDITGNPLQAEITPTTIPTWEELGAIVASFTGKQDQTPSIYSAIKINGRRAYELAREGVEFTLPARTIEITECTLLAYAYPYFTIRVTCSAGTYIRALLRDIEARVGIPATMTQLARTAVGEYTIDKAVTAEELAEKGEALVGATDSALMHLQPVNVSENGFIALKQGKQWPYTKIDGFHGEVDRLYRAYNDAGFFGIVSGTDTGLKVVKNIF</sequence>
<evidence type="ECO:0000256" key="5">
    <source>
        <dbReference type="HAMAP-Rule" id="MF_01080"/>
    </source>
</evidence>
<dbReference type="GO" id="GO:1990481">
    <property type="term" value="P:mRNA pseudouridine synthesis"/>
    <property type="evidence" value="ECO:0007669"/>
    <property type="project" value="TreeGrafter"/>
</dbReference>
<protein>
    <recommendedName>
        <fullName evidence="5">tRNA pseudouridine synthase B</fullName>
        <ecNumber evidence="5">5.4.99.25</ecNumber>
    </recommendedName>
    <alternativeName>
        <fullName evidence="5">tRNA pseudouridine(55) synthase</fullName>
        <shortName evidence="5">Psi55 synthase</shortName>
    </alternativeName>
    <alternativeName>
        <fullName evidence="5">tRNA pseudouridylate synthase</fullName>
    </alternativeName>
    <alternativeName>
        <fullName evidence="5">tRNA-uridine isomerase</fullName>
    </alternativeName>
</protein>
<dbReference type="InterPro" id="IPR002501">
    <property type="entry name" value="PsdUridine_synth_N"/>
</dbReference>
<dbReference type="NCBIfam" id="TIGR00431">
    <property type="entry name" value="TruB"/>
    <property type="match status" value="1"/>
</dbReference>
<accession>A0A6N3CP20</accession>
<gene>
    <name evidence="5 7" type="primary">truB</name>
    <name evidence="7" type="ORF">VRLFYP33_01343</name>
</gene>
<evidence type="ECO:0000259" key="6">
    <source>
        <dbReference type="Pfam" id="PF01509"/>
    </source>
</evidence>
<dbReference type="Gene3D" id="3.30.2350.10">
    <property type="entry name" value="Pseudouridine synthase"/>
    <property type="match status" value="1"/>
</dbReference>
<feature type="active site" description="Nucleophile" evidence="5">
    <location>
        <position position="38"/>
    </location>
</feature>
<dbReference type="CDD" id="cd02573">
    <property type="entry name" value="PseudoU_synth_EcTruB"/>
    <property type="match status" value="1"/>
</dbReference>
<dbReference type="PANTHER" id="PTHR13767:SF2">
    <property type="entry name" value="PSEUDOURIDYLATE SYNTHASE TRUB1"/>
    <property type="match status" value="1"/>
</dbReference>
<dbReference type="EMBL" id="CACRUX010000052">
    <property type="protein sequence ID" value="VYU16778.1"/>
    <property type="molecule type" value="Genomic_DNA"/>
</dbReference>
<comment type="similarity">
    <text evidence="2 5">Belongs to the pseudouridine synthase TruB family. Type 1 subfamily.</text>
</comment>
<dbReference type="InterPro" id="IPR020103">
    <property type="entry name" value="PsdUridine_synth_cat_dom_sf"/>
</dbReference>
<comment type="catalytic activity">
    <reaction evidence="1 5">
        <text>uridine(55) in tRNA = pseudouridine(55) in tRNA</text>
        <dbReference type="Rhea" id="RHEA:42532"/>
        <dbReference type="Rhea" id="RHEA-COMP:10101"/>
        <dbReference type="Rhea" id="RHEA-COMP:10102"/>
        <dbReference type="ChEBI" id="CHEBI:65314"/>
        <dbReference type="ChEBI" id="CHEBI:65315"/>
        <dbReference type="EC" id="5.4.99.25"/>
    </reaction>
</comment>
<dbReference type="SUPFAM" id="SSF55120">
    <property type="entry name" value="Pseudouridine synthase"/>
    <property type="match status" value="1"/>
</dbReference>
<reference evidence="7" key="1">
    <citation type="submission" date="2019-11" db="EMBL/GenBank/DDBJ databases">
        <authorList>
            <person name="Feng L."/>
        </authorList>
    </citation>
    <scope>NUCLEOTIDE SEQUENCE</scope>
    <source>
        <strain evidence="7">VrattiLFYP33</strain>
    </source>
</reference>
<dbReference type="GO" id="GO:0160148">
    <property type="term" value="F:tRNA pseudouridine(55) synthase activity"/>
    <property type="evidence" value="ECO:0007669"/>
    <property type="project" value="UniProtKB-EC"/>
</dbReference>
<dbReference type="Pfam" id="PF01509">
    <property type="entry name" value="TruB_N"/>
    <property type="match status" value="1"/>
</dbReference>